<gene>
    <name evidence="2" type="ORF">CVIRNUC_003466</name>
</gene>
<accession>A0AAV1I090</accession>
<feature type="compositionally biased region" description="Acidic residues" evidence="1">
    <location>
        <begin position="165"/>
        <end position="187"/>
    </location>
</feature>
<evidence type="ECO:0000256" key="1">
    <source>
        <dbReference type="SAM" id="MobiDB-lite"/>
    </source>
</evidence>
<proteinExistence type="predicted"/>
<evidence type="ECO:0000313" key="2">
    <source>
        <dbReference type="EMBL" id="CAK0767488.1"/>
    </source>
</evidence>
<dbReference type="Proteomes" id="UP001314263">
    <property type="component" value="Unassembled WGS sequence"/>
</dbReference>
<sequence>MLSALREREVGGRRRVKAPSLMGTYGRILTERVREYEALATRPTLPSLLSMDSLRASVINLAHAYLTPRDAEMSLLVLDGQAIGCEEGTMGRHTPARVPTTCIPDPPYGECEGVFHVQEVPWQTTDGTVRPWWTTSAMSVVPVRRPDDGETWSSTGSTPESCDVYSEDWDSEELDLSTDNENDSLQG</sequence>
<protein>
    <submittedName>
        <fullName evidence="2">Uncharacterized protein</fullName>
    </submittedName>
</protein>
<keyword evidence="3" id="KW-1185">Reference proteome</keyword>
<feature type="compositionally biased region" description="Polar residues" evidence="1">
    <location>
        <begin position="151"/>
        <end position="160"/>
    </location>
</feature>
<dbReference type="AlphaFoldDB" id="A0AAV1I090"/>
<dbReference type="EMBL" id="CAUYUE010000004">
    <property type="protein sequence ID" value="CAK0767488.1"/>
    <property type="molecule type" value="Genomic_DNA"/>
</dbReference>
<comment type="caution">
    <text evidence="2">The sequence shown here is derived from an EMBL/GenBank/DDBJ whole genome shotgun (WGS) entry which is preliminary data.</text>
</comment>
<organism evidence="2 3">
    <name type="scientific">Coccomyxa viridis</name>
    <dbReference type="NCBI Taxonomy" id="1274662"/>
    <lineage>
        <taxon>Eukaryota</taxon>
        <taxon>Viridiplantae</taxon>
        <taxon>Chlorophyta</taxon>
        <taxon>core chlorophytes</taxon>
        <taxon>Trebouxiophyceae</taxon>
        <taxon>Trebouxiophyceae incertae sedis</taxon>
        <taxon>Coccomyxaceae</taxon>
        <taxon>Coccomyxa</taxon>
    </lineage>
</organism>
<evidence type="ECO:0000313" key="3">
    <source>
        <dbReference type="Proteomes" id="UP001314263"/>
    </source>
</evidence>
<name>A0AAV1I090_9CHLO</name>
<feature type="region of interest" description="Disordered" evidence="1">
    <location>
        <begin position="143"/>
        <end position="187"/>
    </location>
</feature>
<reference evidence="2 3" key="1">
    <citation type="submission" date="2023-10" db="EMBL/GenBank/DDBJ databases">
        <authorList>
            <person name="Maclean D."/>
            <person name="Macfadyen A."/>
        </authorList>
    </citation>
    <scope>NUCLEOTIDE SEQUENCE [LARGE SCALE GENOMIC DNA]</scope>
</reference>